<dbReference type="InterPro" id="IPR000719">
    <property type="entry name" value="Prot_kinase_dom"/>
</dbReference>
<evidence type="ECO:0000256" key="2">
    <source>
        <dbReference type="ARBA" id="ARBA00022741"/>
    </source>
</evidence>
<organism evidence="6 7">
    <name type="scientific">Hondaea fermentalgiana</name>
    <dbReference type="NCBI Taxonomy" id="2315210"/>
    <lineage>
        <taxon>Eukaryota</taxon>
        <taxon>Sar</taxon>
        <taxon>Stramenopiles</taxon>
        <taxon>Bigyra</taxon>
        <taxon>Labyrinthulomycetes</taxon>
        <taxon>Thraustochytrida</taxon>
        <taxon>Thraustochytriidae</taxon>
        <taxon>Hondaea</taxon>
    </lineage>
</organism>
<accession>A0A2R5FE53</accession>
<name>A0A2R5FE53_9STRA</name>
<dbReference type="EC" id="2.7.11.1" evidence="1"/>
<evidence type="ECO:0000313" key="7">
    <source>
        <dbReference type="Proteomes" id="UP000241890"/>
    </source>
</evidence>
<dbReference type="AlphaFoldDB" id="A0A2R5FE53"/>
<dbReference type="PANTHER" id="PTHR48012:SF2">
    <property type="entry name" value="STERILE20-LIKE KINASE, ISOFORM B"/>
    <property type="match status" value="1"/>
</dbReference>
<dbReference type="InParanoid" id="A0A2R5FE53"/>
<dbReference type="GO" id="GO:0005524">
    <property type="term" value="F:ATP binding"/>
    <property type="evidence" value="ECO:0007669"/>
    <property type="project" value="UniProtKB-UniRule"/>
</dbReference>
<reference evidence="6 7" key="1">
    <citation type="submission" date="2017-12" db="EMBL/GenBank/DDBJ databases">
        <title>Sequencing, de novo assembly and annotation of complete genome of a new Thraustochytrid species, strain FCC1311.</title>
        <authorList>
            <person name="Sedici K."/>
            <person name="Godart F."/>
            <person name="Aiese Cigliano R."/>
            <person name="Sanseverino W."/>
            <person name="Barakat M."/>
            <person name="Ortet P."/>
            <person name="Marechal E."/>
            <person name="Cagnac O."/>
            <person name="Amato A."/>
        </authorList>
    </citation>
    <scope>NUCLEOTIDE SEQUENCE [LARGE SCALE GENOMIC DNA]</scope>
</reference>
<protein>
    <recommendedName>
        <fullName evidence="1">non-specific serine/threonine protein kinase</fullName>
        <ecNumber evidence="1">2.7.11.1</ecNumber>
    </recommendedName>
</protein>
<keyword evidence="7" id="KW-1185">Reference proteome</keyword>
<evidence type="ECO:0000256" key="4">
    <source>
        <dbReference type="PROSITE-ProRule" id="PRU10141"/>
    </source>
</evidence>
<dbReference type="PANTHER" id="PTHR48012">
    <property type="entry name" value="STERILE20-LIKE KINASE, ISOFORM B-RELATED"/>
    <property type="match status" value="1"/>
</dbReference>
<dbReference type="OrthoDB" id="8693905at2759"/>
<dbReference type="GO" id="GO:0004674">
    <property type="term" value="F:protein serine/threonine kinase activity"/>
    <property type="evidence" value="ECO:0007669"/>
    <property type="project" value="UniProtKB-EC"/>
</dbReference>
<feature type="binding site" evidence="4">
    <location>
        <position position="37"/>
    </location>
    <ligand>
        <name>ATP</name>
        <dbReference type="ChEBI" id="CHEBI:30616"/>
    </ligand>
</feature>
<evidence type="ECO:0000259" key="5">
    <source>
        <dbReference type="PROSITE" id="PS50011"/>
    </source>
</evidence>
<proteinExistence type="predicted"/>
<dbReference type="Proteomes" id="UP000241890">
    <property type="component" value="Unassembled WGS sequence"/>
</dbReference>
<dbReference type="Gene3D" id="1.10.510.10">
    <property type="entry name" value="Transferase(Phosphotransferase) domain 1"/>
    <property type="match status" value="1"/>
</dbReference>
<keyword evidence="2 4" id="KW-0547">Nucleotide-binding</keyword>
<dbReference type="SMART" id="SM00220">
    <property type="entry name" value="S_TKc"/>
    <property type="match status" value="1"/>
</dbReference>
<feature type="domain" description="Protein kinase" evidence="5">
    <location>
        <begin position="8"/>
        <end position="125"/>
    </location>
</feature>
<gene>
    <name evidence="6" type="ORF">FCC1311_117002</name>
</gene>
<dbReference type="GO" id="GO:0005737">
    <property type="term" value="C:cytoplasm"/>
    <property type="evidence" value="ECO:0007669"/>
    <property type="project" value="TreeGrafter"/>
</dbReference>
<evidence type="ECO:0000256" key="3">
    <source>
        <dbReference type="ARBA" id="ARBA00022840"/>
    </source>
</evidence>
<dbReference type="SUPFAM" id="SSF56112">
    <property type="entry name" value="Protein kinase-like (PK-like)"/>
    <property type="match status" value="1"/>
</dbReference>
<feature type="non-terminal residue" evidence="6">
    <location>
        <position position="125"/>
    </location>
</feature>
<keyword evidence="6" id="KW-0418">Kinase</keyword>
<dbReference type="InterPro" id="IPR050629">
    <property type="entry name" value="STE20/SPS1-PAK"/>
</dbReference>
<sequence length="125" mass="14213">MVNPTNVYELVEQIGEGTYGTVWKAQHKRSGELVAIKIIPVDEDMTELEAEIDILGRCHSEFCVGYLGTYEYEDTVWIVMEYCAAGSVADLMNYCDTTLDEEYIRDVVAYVLLGLHYLHGENLIH</sequence>
<comment type="caution">
    <text evidence="6">The sequence shown here is derived from an EMBL/GenBank/DDBJ whole genome shotgun (WGS) entry which is preliminary data.</text>
</comment>
<evidence type="ECO:0000313" key="6">
    <source>
        <dbReference type="EMBL" id="GBG16225.1"/>
    </source>
</evidence>
<dbReference type="Pfam" id="PF00069">
    <property type="entry name" value="Pkinase"/>
    <property type="match status" value="1"/>
</dbReference>
<keyword evidence="3 4" id="KW-0067">ATP-binding</keyword>
<dbReference type="PROSITE" id="PS00107">
    <property type="entry name" value="PROTEIN_KINASE_ATP"/>
    <property type="match status" value="1"/>
</dbReference>
<dbReference type="EMBL" id="BEYU01001468">
    <property type="protein sequence ID" value="GBG16225.1"/>
    <property type="molecule type" value="Genomic_DNA"/>
</dbReference>
<evidence type="ECO:0000256" key="1">
    <source>
        <dbReference type="ARBA" id="ARBA00012513"/>
    </source>
</evidence>
<dbReference type="InterPro" id="IPR011009">
    <property type="entry name" value="Kinase-like_dom_sf"/>
</dbReference>
<keyword evidence="6" id="KW-0808">Transferase</keyword>
<dbReference type="InterPro" id="IPR017441">
    <property type="entry name" value="Protein_kinase_ATP_BS"/>
</dbReference>
<dbReference type="PROSITE" id="PS50011">
    <property type="entry name" value="PROTEIN_KINASE_DOM"/>
    <property type="match status" value="1"/>
</dbReference>